<reference evidence="6 7" key="1">
    <citation type="submission" date="2018-05" db="EMBL/GenBank/DDBJ databases">
        <title>Whole genome sequencing for identification of molecular markers to develop diagnostic detection tools for the regulated plant pathogen Lachnellula willkommii.</title>
        <authorList>
            <person name="Giroux E."/>
            <person name="Bilodeau G."/>
        </authorList>
    </citation>
    <scope>NUCLEOTIDE SEQUENCE [LARGE SCALE GENOMIC DNA]</scope>
    <source>
        <strain evidence="6 7">CBS 625.97</strain>
    </source>
</reference>
<dbReference type="Gene3D" id="3.90.25.10">
    <property type="entry name" value="UDP-galactose 4-epimerase, domain 1"/>
    <property type="match status" value="1"/>
</dbReference>
<keyword evidence="3" id="KW-0560">Oxidoreductase</keyword>
<comment type="cofactor">
    <cofactor evidence="4">
        <name>Zn(2+)</name>
        <dbReference type="ChEBI" id="CHEBI:29105"/>
    </cofactor>
</comment>
<dbReference type="InterPro" id="IPR045312">
    <property type="entry name" value="PCBER-like"/>
</dbReference>
<dbReference type="InterPro" id="IPR008257">
    <property type="entry name" value="Pept_M19"/>
</dbReference>
<dbReference type="InterPro" id="IPR032466">
    <property type="entry name" value="Metal_Hydrolase"/>
</dbReference>
<dbReference type="Gene3D" id="3.40.50.720">
    <property type="entry name" value="NAD(P)-binding Rossmann-like Domain"/>
    <property type="match status" value="1"/>
</dbReference>
<comment type="caution">
    <text evidence="6">The sequence shown here is derived from an EMBL/GenBank/DDBJ whole genome shotgun (WGS) entry which is preliminary data.</text>
</comment>
<keyword evidence="4" id="KW-0862">Zinc</keyword>
<evidence type="ECO:0000256" key="1">
    <source>
        <dbReference type="ARBA" id="ARBA00022857"/>
    </source>
</evidence>
<protein>
    <recommendedName>
        <fullName evidence="4">Dipeptidase</fullName>
        <ecNumber evidence="4">3.4.13.19</ecNumber>
    </recommendedName>
</protein>
<dbReference type="GO" id="GO:0016491">
    <property type="term" value="F:oxidoreductase activity"/>
    <property type="evidence" value="ECO:0007669"/>
    <property type="project" value="UniProtKB-KW"/>
</dbReference>
<keyword evidence="4" id="KW-0482">Metalloprotease</keyword>
<keyword evidence="4" id="KW-0645">Protease</keyword>
<organism evidence="6 7">
    <name type="scientific">Lachnellula cervina</name>
    <dbReference type="NCBI Taxonomy" id="1316786"/>
    <lineage>
        <taxon>Eukaryota</taxon>
        <taxon>Fungi</taxon>
        <taxon>Dikarya</taxon>
        <taxon>Ascomycota</taxon>
        <taxon>Pezizomycotina</taxon>
        <taxon>Leotiomycetes</taxon>
        <taxon>Helotiales</taxon>
        <taxon>Lachnaceae</taxon>
        <taxon>Lachnellula</taxon>
    </lineage>
</organism>
<proteinExistence type="inferred from homology"/>
<keyword evidence="2 4" id="KW-0224">Dipeptidase</keyword>
<evidence type="ECO:0000313" key="7">
    <source>
        <dbReference type="Proteomes" id="UP000481288"/>
    </source>
</evidence>
<keyword evidence="4" id="KW-0479">Metal-binding</keyword>
<evidence type="ECO:0000256" key="4">
    <source>
        <dbReference type="RuleBase" id="RU341113"/>
    </source>
</evidence>
<sequence>MYKKLGSHTDLRRMKDGKLGGQFWSVYIELNIESRVQILYVLMTQIARNALEQIDVAKRFIREYSELHYWETASCVMKAFNSGSIASMLGVEGLHQAGSSIAVIRQFYDLGVRYITLTHNCDNPFSTAASTVTMTGKDGGLTDFGKAGVKEMNRLGMMIDLIVFSHTGCYALAKNFRNAPDDVITQLKTNAGIIMIYFASKFLDLEHPQNANVETVVDDIFHANLISTCLCKGGDFDDTINIAKGINDVSVLGAGELGSPMLASLAAKSKPSTSTLTVLLRPQTISNPSKAAELDTFHSLGISFLPGDIATSSVPELVALFEPYDLIISCLGFASGPGSQVKICTAVLEAGVSRYVPWQFGVDYDIIGRGSAQTLFDEQLDVRDLLRAQGGTEWVIISTGMFTSFLFEPYFGVVDLSAGHAIVRGLGGWENKVTVTSPGDIGKLTAEILFAEPRIRNQVVYTAGETISYGELADLVESVTGKKVQREEWSVEAMKARLKEDPDDALQKYRVVFAEGKGVSWDMEQTFNAQKQIETEDVRSWVLQNVTKGVWSAA</sequence>
<evidence type="ECO:0000313" key="6">
    <source>
        <dbReference type="EMBL" id="TVY59242.1"/>
    </source>
</evidence>
<evidence type="ECO:0000256" key="3">
    <source>
        <dbReference type="ARBA" id="ARBA00023002"/>
    </source>
</evidence>
<keyword evidence="7" id="KW-1185">Reference proteome</keyword>
<dbReference type="InterPro" id="IPR036291">
    <property type="entry name" value="NAD(P)-bd_dom_sf"/>
</dbReference>
<dbReference type="Pfam" id="PF01244">
    <property type="entry name" value="Peptidase_M19"/>
    <property type="match status" value="2"/>
</dbReference>
<dbReference type="PANTHER" id="PTHR10443">
    <property type="entry name" value="MICROSOMAL DIPEPTIDASE"/>
    <property type="match status" value="1"/>
</dbReference>
<dbReference type="Gene3D" id="3.20.20.140">
    <property type="entry name" value="Metal-dependent hydrolases"/>
    <property type="match status" value="1"/>
</dbReference>
<dbReference type="PROSITE" id="PS51365">
    <property type="entry name" value="RENAL_DIPEPTIDASE_2"/>
    <property type="match status" value="1"/>
</dbReference>
<dbReference type="Proteomes" id="UP000481288">
    <property type="component" value="Unassembled WGS sequence"/>
</dbReference>
<dbReference type="EC" id="3.4.13.19" evidence="4"/>
<comment type="similarity">
    <text evidence="4">Belongs to the metallo-dependent hydrolases superfamily. Peptidase M19 family.</text>
</comment>
<dbReference type="SUPFAM" id="SSF51735">
    <property type="entry name" value="NAD(P)-binding Rossmann-fold domains"/>
    <property type="match status" value="1"/>
</dbReference>
<accession>A0A7D8UYC2</accession>
<dbReference type="Pfam" id="PF05368">
    <property type="entry name" value="NmrA"/>
    <property type="match status" value="1"/>
</dbReference>
<dbReference type="GO" id="GO:0006508">
    <property type="term" value="P:proteolysis"/>
    <property type="evidence" value="ECO:0007669"/>
    <property type="project" value="UniProtKB-KW"/>
</dbReference>
<dbReference type="CDD" id="cd05259">
    <property type="entry name" value="PCBER_SDR_a"/>
    <property type="match status" value="1"/>
</dbReference>
<evidence type="ECO:0000256" key="2">
    <source>
        <dbReference type="ARBA" id="ARBA00022997"/>
    </source>
</evidence>
<dbReference type="AlphaFoldDB" id="A0A7D8UYC2"/>
<dbReference type="EMBL" id="QGMG01000009">
    <property type="protein sequence ID" value="TVY59242.1"/>
    <property type="molecule type" value="Genomic_DNA"/>
</dbReference>
<name>A0A7D8UYC2_9HELO</name>
<gene>
    <name evidence="6" type="ORF">LCER1_G000225</name>
</gene>
<dbReference type="GO" id="GO:0046872">
    <property type="term" value="F:metal ion binding"/>
    <property type="evidence" value="ECO:0007669"/>
    <property type="project" value="UniProtKB-UniRule"/>
</dbReference>
<dbReference type="OrthoDB" id="5283654at2759"/>
<feature type="domain" description="NmrA-like" evidence="5">
    <location>
        <begin position="253"/>
        <end position="515"/>
    </location>
</feature>
<dbReference type="GO" id="GO:0070573">
    <property type="term" value="F:metallodipeptidase activity"/>
    <property type="evidence" value="ECO:0007669"/>
    <property type="project" value="InterPro"/>
</dbReference>
<evidence type="ECO:0000259" key="5">
    <source>
        <dbReference type="Pfam" id="PF05368"/>
    </source>
</evidence>
<dbReference type="InterPro" id="IPR008030">
    <property type="entry name" value="NmrA-like"/>
</dbReference>
<dbReference type="PANTHER" id="PTHR10443:SF12">
    <property type="entry name" value="DIPEPTIDASE"/>
    <property type="match status" value="1"/>
</dbReference>
<comment type="catalytic activity">
    <reaction evidence="4">
        <text>an L-aminoacyl-L-amino acid + H2O = 2 an L-alpha-amino acid</text>
        <dbReference type="Rhea" id="RHEA:48940"/>
        <dbReference type="ChEBI" id="CHEBI:15377"/>
        <dbReference type="ChEBI" id="CHEBI:59869"/>
        <dbReference type="ChEBI" id="CHEBI:77460"/>
        <dbReference type="EC" id="3.4.13.19"/>
    </reaction>
</comment>
<keyword evidence="4" id="KW-0378">Hydrolase</keyword>
<dbReference type="SUPFAM" id="SSF51556">
    <property type="entry name" value="Metallo-dependent hydrolases"/>
    <property type="match status" value="1"/>
</dbReference>
<keyword evidence="1" id="KW-0521">NADP</keyword>